<feature type="repeat" description="ANK" evidence="3">
    <location>
        <begin position="93"/>
        <end position="125"/>
    </location>
</feature>
<name>A0A1Y2ESZ9_9FUNG</name>
<dbReference type="InterPro" id="IPR036770">
    <property type="entry name" value="Ankyrin_rpt-contain_sf"/>
</dbReference>
<proteinExistence type="predicted"/>
<keyword evidence="1" id="KW-0677">Repeat</keyword>
<dbReference type="AlphaFoldDB" id="A0A1Y2ESZ9"/>
<dbReference type="OrthoDB" id="539213at2759"/>
<dbReference type="STRING" id="1754190.A0A1Y2ESZ9"/>
<dbReference type="PROSITE" id="PS50297">
    <property type="entry name" value="ANK_REP_REGION"/>
    <property type="match status" value="4"/>
</dbReference>
<protein>
    <submittedName>
        <fullName evidence="4">Ankyrin</fullName>
    </submittedName>
</protein>
<dbReference type="Pfam" id="PF12796">
    <property type="entry name" value="Ank_2"/>
    <property type="match status" value="2"/>
</dbReference>
<keyword evidence="5" id="KW-1185">Reference proteome</keyword>
<evidence type="ECO:0000256" key="2">
    <source>
        <dbReference type="ARBA" id="ARBA00023043"/>
    </source>
</evidence>
<dbReference type="InterPro" id="IPR002110">
    <property type="entry name" value="Ankyrin_rpt"/>
</dbReference>
<evidence type="ECO:0000313" key="5">
    <source>
        <dbReference type="Proteomes" id="UP000193920"/>
    </source>
</evidence>
<evidence type="ECO:0000256" key="1">
    <source>
        <dbReference type="ARBA" id="ARBA00022737"/>
    </source>
</evidence>
<gene>
    <name evidence="4" type="ORF">LY90DRAFT_401655</name>
</gene>
<dbReference type="Proteomes" id="UP000193920">
    <property type="component" value="Unassembled WGS sequence"/>
</dbReference>
<feature type="repeat" description="ANK" evidence="3">
    <location>
        <begin position="262"/>
        <end position="294"/>
    </location>
</feature>
<dbReference type="SMART" id="SM00248">
    <property type="entry name" value="ANK"/>
    <property type="match status" value="7"/>
</dbReference>
<comment type="caution">
    <text evidence="4">The sequence shown here is derived from an EMBL/GenBank/DDBJ whole genome shotgun (WGS) entry which is preliminary data.</text>
</comment>
<dbReference type="PRINTS" id="PR01415">
    <property type="entry name" value="ANKYRIN"/>
</dbReference>
<dbReference type="Pfam" id="PF00023">
    <property type="entry name" value="Ank"/>
    <property type="match status" value="1"/>
</dbReference>
<sequence>MNNNVHTLSLECLHELFINATIFLNTEYIYKFLELKDENNGNHPKININYQDNDGNTALHYICSHKSQKKDVILYIVKLFIQHQADINLPNYKGFTPLMYACQNDNEEVVKLLVNHHANINAVNHNQQTAIMLACLEPCRETINLLINKGADLDIQDTLHQDTALTLACRHYQNTNIIKDLIVRGKANINLANGDGNTPLILTCQNDIIHISKLLVDYGAEVNTHNTVDQSSALLVTMNNGNYSMMKYLLNHGADINIRNARGETPLMIACRMNNKYMAEYLLERKPDLTLRDVDGHTAKEITEMNHYPSILGL</sequence>
<accession>A0A1Y2ESZ9</accession>
<organism evidence="4 5">
    <name type="scientific">Neocallimastix californiae</name>
    <dbReference type="NCBI Taxonomy" id="1754190"/>
    <lineage>
        <taxon>Eukaryota</taxon>
        <taxon>Fungi</taxon>
        <taxon>Fungi incertae sedis</taxon>
        <taxon>Chytridiomycota</taxon>
        <taxon>Chytridiomycota incertae sedis</taxon>
        <taxon>Neocallimastigomycetes</taxon>
        <taxon>Neocallimastigales</taxon>
        <taxon>Neocallimastigaceae</taxon>
        <taxon>Neocallimastix</taxon>
    </lineage>
</organism>
<feature type="repeat" description="ANK" evidence="3">
    <location>
        <begin position="195"/>
        <end position="227"/>
    </location>
</feature>
<dbReference type="PANTHER" id="PTHR24171">
    <property type="entry name" value="ANKYRIN REPEAT DOMAIN-CONTAINING PROTEIN 39-RELATED"/>
    <property type="match status" value="1"/>
</dbReference>
<feature type="repeat" description="ANK" evidence="3">
    <location>
        <begin position="54"/>
        <end position="92"/>
    </location>
</feature>
<reference evidence="4 5" key="1">
    <citation type="submission" date="2016-08" db="EMBL/GenBank/DDBJ databases">
        <title>A Parts List for Fungal Cellulosomes Revealed by Comparative Genomics.</title>
        <authorList>
            <consortium name="DOE Joint Genome Institute"/>
            <person name="Haitjema C.H."/>
            <person name="Gilmore S.P."/>
            <person name="Henske J.K."/>
            <person name="Solomon K.V."/>
            <person name="De Groot R."/>
            <person name="Kuo A."/>
            <person name="Mondo S.J."/>
            <person name="Salamov A.A."/>
            <person name="Labutti K."/>
            <person name="Zhao Z."/>
            <person name="Chiniquy J."/>
            <person name="Barry K."/>
            <person name="Brewer H.M."/>
            <person name="Purvine S.O."/>
            <person name="Wright A.T."/>
            <person name="Boxma B."/>
            <person name="Van Alen T."/>
            <person name="Hackstein J.H."/>
            <person name="Baker S.E."/>
            <person name="Grigoriev I.V."/>
            <person name="O'Malley M.A."/>
        </authorList>
    </citation>
    <scope>NUCLEOTIDE SEQUENCE [LARGE SCALE GENOMIC DNA]</scope>
    <source>
        <strain evidence="4 5">G1</strain>
    </source>
</reference>
<dbReference type="EMBL" id="MCOG01000028">
    <property type="protein sequence ID" value="ORY74672.1"/>
    <property type="molecule type" value="Genomic_DNA"/>
</dbReference>
<feature type="repeat" description="ANK" evidence="3">
    <location>
        <begin position="229"/>
        <end position="261"/>
    </location>
</feature>
<dbReference type="Gene3D" id="1.25.40.20">
    <property type="entry name" value="Ankyrin repeat-containing domain"/>
    <property type="match status" value="3"/>
</dbReference>
<dbReference type="PROSITE" id="PS50088">
    <property type="entry name" value="ANK_REPEAT"/>
    <property type="match status" value="6"/>
</dbReference>
<evidence type="ECO:0000256" key="3">
    <source>
        <dbReference type="PROSITE-ProRule" id="PRU00023"/>
    </source>
</evidence>
<dbReference type="SUPFAM" id="SSF48403">
    <property type="entry name" value="Ankyrin repeat"/>
    <property type="match status" value="1"/>
</dbReference>
<feature type="repeat" description="ANK" evidence="3">
    <location>
        <begin position="126"/>
        <end position="158"/>
    </location>
</feature>
<evidence type="ECO:0000313" key="4">
    <source>
        <dbReference type="EMBL" id="ORY74672.1"/>
    </source>
</evidence>
<keyword evidence="2 3" id="KW-0040">ANK repeat</keyword>